<evidence type="ECO:0000313" key="2">
    <source>
        <dbReference type="Proteomes" id="UP001196413"/>
    </source>
</evidence>
<organism evidence="1 2">
    <name type="scientific">Parelaphostrongylus tenuis</name>
    <name type="common">Meningeal worm</name>
    <dbReference type="NCBI Taxonomy" id="148309"/>
    <lineage>
        <taxon>Eukaryota</taxon>
        <taxon>Metazoa</taxon>
        <taxon>Ecdysozoa</taxon>
        <taxon>Nematoda</taxon>
        <taxon>Chromadorea</taxon>
        <taxon>Rhabditida</taxon>
        <taxon>Rhabditina</taxon>
        <taxon>Rhabditomorpha</taxon>
        <taxon>Strongyloidea</taxon>
        <taxon>Metastrongylidae</taxon>
        <taxon>Parelaphostrongylus</taxon>
    </lineage>
</organism>
<evidence type="ECO:0000313" key="1">
    <source>
        <dbReference type="EMBL" id="KAJ1347481.1"/>
    </source>
</evidence>
<accession>A0AAD5MED3</accession>
<gene>
    <name evidence="1" type="ORF">KIN20_002544</name>
</gene>
<dbReference type="AlphaFoldDB" id="A0AAD5MED3"/>
<protein>
    <submittedName>
        <fullName evidence="1">Uncharacterized protein</fullName>
    </submittedName>
</protein>
<reference evidence="1" key="1">
    <citation type="submission" date="2021-06" db="EMBL/GenBank/DDBJ databases">
        <title>Parelaphostrongylus tenuis whole genome reference sequence.</title>
        <authorList>
            <person name="Garwood T.J."/>
            <person name="Larsen P.A."/>
            <person name="Fountain-Jones N.M."/>
            <person name="Garbe J.R."/>
            <person name="Macchietto M.G."/>
            <person name="Kania S.A."/>
            <person name="Gerhold R.W."/>
            <person name="Richards J.E."/>
            <person name="Wolf T.M."/>
        </authorList>
    </citation>
    <scope>NUCLEOTIDE SEQUENCE</scope>
    <source>
        <strain evidence="1">MNPRO001-30</strain>
        <tissue evidence="1">Meninges</tissue>
    </source>
</reference>
<dbReference type="EMBL" id="JAHQIW010000319">
    <property type="protein sequence ID" value="KAJ1347481.1"/>
    <property type="molecule type" value="Genomic_DNA"/>
</dbReference>
<sequence length="162" mass="18059">MILIYNMKTSFRLLHHPLAVGCISFLPLLLISAKHNLESLVGSRAEDSSPKPIPWKRHHEDLKKLSRKMLGSSSIMCTISNIPFGICDGVCTSSEDGPFKYLTKYSNWCFIVSSNSAKRLPAKDCFTDLKRCFLSLCNISGTTLATDQLGAHPLNFVMCFID</sequence>
<dbReference type="Proteomes" id="UP001196413">
    <property type="component" value="Unassembled WGS sequence"/>
</dbReference>
<proteinExistence type="predicted"/>
<keyword evidence="2" id="KW-1185">Reference proteome</keyword>
<name>A0AAD5MED3_PARTN</name>
<comment type="caution">
    <text evidence="1">The sequence shown here is derived from an EMBL/GenBank/DDBJ whole genome shotgun (WGS) entry which is preliminary data.</text>
</comment>